<name>A0ABY2JDT9_9MICO</name>
<protein>
    <submittedName>
        <fullName evidence="3">Diguanylate cyclase</fullName>
    </submittedName>
</protein>
<dbReference type="InterPro" id="IPR003018">
    <property type="entry name" value="GAF"/>
</dbReference>
<dbReference type="RefSeq" id="WP_134373256.1">
    <property type="nucleotide sequence ID" value="NZ_SOGO01000021.1"/>
</dbReference>
<dbReference type="SUPFAM" id="SSF55781">
    <property type="entry name" value="GAF domain-like"/>
    <property type="match status" value="1"/>
</dbReference>
<dbReference type="Gene3D" id="3.30.450.40">
    <property type="match status" value="1"/>
</dbReference>
<evidence type="ECO:0000313" key="4">
    <source>
        <dbReference type="Proteomes" id="UP000297851"/>
    </source>
</evidence>
<dbReference type="SUPFAM" id="SSF52266">
    <property type="entry name" value="SGNH hydrolase"/>
    <property type="match status" value="1"/>
</dbReference>
<dbReference type="InterPro" id="IPR036514">
    <property type="entry name" value="SGNH_hydro_sf"/>
</dbReference>
<dbReference type="PANTHER" id="PTHR43102:SF2">
    <property type="entry name" value="GAF DOMAIN-CONTAINING PROTEIN"/>
    <property type="match status" value="1"/>
</dbReference>
<evidence type="ECO:0000259" key="2">
    <source>
        <dbReference type="SMART" id="SM00065"/>
    </source>
</evidence>
<dbReference type="PANTHER" id="PTHR43102">
    <property type="entry name" value="SLR1143 PROTEIN"/>
    <property type="match status" value="1"/>
</dbReference>
<accession>A0ABY2JDT9</accession>
<comment type="caution">
    <text evidence="3">The sequence shown here is derived from an EMBL/GenBank/DDBJ whole genome shotgun (WGS) entry which is preliminary data.</text>
</comment>
<gene>
    <name evidence="3" type="ORF">E3T25_06725</name>
</gene>
<dbReference type="InterPro" id="IPR029016">
    <property type="entry name" value="GAF-like_dom_sf"/>
</dbReference>
<keyword evidence="4" id="KW-1185">Reference proteome</keyword>
<evidence type="ECO:0000313" key="3">
    <source>
        <dbReference type="EMBL" id="TFD03303.1"/>
    </source>
</evidence>
<feature type="domain" description="GAF" evidence="2">
    <location>
        <begin position="276"/>
        <end position="413"/>
    </location>
</feature>
<dbReference type="Gene3D" id="3.40.50.1110">
    <property type="entry name" value="SGNH hydrolase"/>
    <property type="match status" value="1"/>
</dbReference>
<organism evidence="3 4">
    <name type="scientific">Cryobacterium sandaracinum</name>
    <dbReference type="NCBI Taxonomy" id="1259247"/>
    <lineage>
        <taxon>Bacteria</taxon>
        <taxon>Bacillati</taxon>
        <taxon>Actinomycetota</taxon>
        <taxon>Actinomycetes</taxon>
        <taxon>Micrococcales</taxon>
        <taxon>Microbacteriaceae</taxon>
        <taxon>Cryobacterium</taxon>
    </lineage>
</organism>
<feature type="region of interest" description="Disordered" evidence="1">
    <location>
        <begin position="24"/>
        <end position="43"/>
    </location>
</feature>
<dbReference type="EMBL" id="SOGO01000021">
    <property type="protein sequence ID" value="TFD03303.1"/>
    <property type="molecule type" value="Genomic_DNA"/>
</dbReference>
<dbReference type="Pfam" id="PF01590">
    <property type="entry name" value="GAF"/>
    <property type="match status" value="1"/>
</dbReference>
<dbReference type="Proteomes" id="UP000297851">
    <property type="component" value="Unassembled WGS sequence"/>
</dbReference>
<sequence length="413" mass="44242">MPQLLRWVLVPLMRAWSAAVTRDYDDIPRPRDTPQAHSPGTDSDRVLLFGSGPAVGWGVLSHNVALPGSLARALSSRTGRGTDVDVIPNPLVTIRTSQAELDGLGLWRYDAVVVSLGTTDAVTLLSALVWQRELSALLDRIRHESSLSTRIFVLGMQPIRSIAAFDSGLGSVAEKHARSLNEASAAICAGQERSCFVPMAATLASTPGRVRTAAQYVHWANLLADKMAPPLDAEYLAAARGTSRGTAEGRAETWGAEPLSPGPRRAVARLGILAADTEVRCDHIVALARSAYGTRSAALTLIDGDRLWDLVSVGFTPRVYSLAGSITALAVSGAGAFVISDMLLDDRFTARPPRLGQEQTRFYAGFPIEADSGERIGVLCVFDSEPRGAAEVDPVLLREFALLIQADLGRRQE</sequence>
<dbReference type="SMART" id="SM00065">
    <property type="entry name" value="GAF"/>
    <property type="match status" value="1"/>
</dbReference>
<proteinExistence type="predicted"/>
<evidence type="ECO:0000256" key="1">
    <source>
        <dbReference type="SAM" id="MobiDB-lite"/>
    </source>
</evidence>
<reference evidence="3 4" key="1">
    <citation type="submission" date="2019-03" db="EMBL/GenBank/DDBJ databases">
        <title>Genomics of glacier-inhabiting Cryobacterium strains.</title>
        <authorList>
            <person name="Liu Q."/>
            <person name="Xin Y.-H."/>
        </authorList>
    </citation>
    <scope>NUCLEOTIDE SEQUENCE [LARGE SCALE GENOMIC DNA]</scope>
    <source>
        <strain evidence="3 4">TMT2-16</strain>
    </source>
</reference>
<feature type="compositionally biased region" description="Basic and acidic residues" evidence="1">
    <location>
        <begin position="24"/>
        <end position="34"/>
    </location>
</feature>